<reference evidence="2 3" key="2">
    <citation type="submission" date="2014-05" db="EMBL/GenBank/DDBJ databases">
        <title>Draft genome sequence of Halobacillus karajensis HK-03.</title>
        <authorList>
            <person name="Khelaifia S."/>
            <person name="Croce O."/>
            <person name="Lagier J.C."/>
            <person name="Raoult D."/>
        </authorList>
    </citation>
    <scope>NUCLEOTIDE SEQUENCE [LARGE SCALE GENOMIC DNA]</scope>
    <source>
        <strain evidence="2 3">HD-03</strain>
    </source>
</reference>
<evidence type="ECO:0000256" key="1">
    <source>
        <dbReference type="SAM" id="MobiDB-lite"/>
    </source>
</evidence>
<keyword evidence="3" id="KW-1185">Reference proteome</keyword>
<dbReference type="RefSeq" id="WP_035511475.1">
    <property type="nucleotide sequence ID" value="NZ_CCDH010000004.1"/>
</dbReference>
<protein>
    <recommendedName>
        <fullName evidence="4">YjzC-like protein</fullName>
    </recommendedName>
</protein>
<sequence length="60" mass="6846">MDNKAYVTGDSVPKGGKYKILNRIDGGELDKEDTEVMLEKGQQFPHSPSTHKEVRWEKIN</sequence>
<dbReference type="Pfam" id="PF14168">
    <property type="entry name" value="YjzC"/>
    <property type="match status" value="1"/>
</dbReference>
<reference evidence="3" key="1">
    <citation type="submission" date="2014-03" db="EMBL/GenBank/DDBJ databases">
        <authorList>
            <person name="Urmite Genomes U."/>
        </authorList>
    </citation>
    <scope>NUCLEOTIDE SEQUENCE [LARGE SCALE GENOMIC DNA]</scope>
    <source>
        <strain evidence="3">HD-03</strain>
    </source>
</reference>
<feature type="region of interest" description="Disordered" evidence="1">
    <location>
        <begin position="41"/>
        <end position="60"/>
    </location>
</feature>
<accession>A0A024P9I1</accession>
<comment type="caution">
    <text evidence="2">The sequence shown here is derived from an EMBL/GenBank/DDBJ whole genome shotgun (WGS) entry which is preliminary data.</text>
</comment>
<dbReference type="Proteomes" id="UP000028868">
    <property type="component" value="Unassembled WGS sequence"/>
</dbReference>
<evidence type="ECO:0000313" key="2">
    <source>
        <dbReference type="EMBL" id="CDQ25600.1"/>
    </source>
</evidence>
<proteinExistence type="predicted"/>
<evidence type="ECO:0000313" key="3">
    <source>
        <dbReference type="Proteomes" id="UP000028868"/>
    </source>
</evidence>
<feature type="compositionally biased region" description="Basic and acidic residues" evidence="1">
    <location>
        <begin position="50"/>
        <end position="60"/>
    </location>
</feature>
<dbReference type="AlphaFoldDB" id="A0A024P9I1"/>
<dbReference type="EMBL" id="CCDI010000007">
    <property type="protein sequence ID" value="CDQ25600.1"/>
    <property type="molecule type" value="Genomic_DNA"/>
</dbReference>
<dbReference type="InterPro" id="IPR025549">
    <property type="entry name" value="YjzC"/>
</dbReference>
<evidence type="ECO:0008006" key="4">
    <source>
        <dbReference type="Google" id="ProtNLM"/>
    </source>
</evidence>
<name>A0A024P9I1_9BACI</name>
<organism evidence="2 3">
    <name type="scientific">Halobacillus karajensis</name>
    <dbReference type="NCBI Taxonomy" id="195088"/>
    <lineage>
        <taxon>Bacteria</taxon>
        <taxon>Bacillati</taxon>
        <taxon>Bacillota</taxon>
        <taxon>Bacilli</taxon>
        <taxon>Bacillales</taxon>
        <taxon>Bacillaceae</taxon>
        <taxon>Halobacillus</taxon>
    </lineage>
</organism>
<gene>
    <name evidence="2" type="ORF">BN983_03956</name>
</gene>